<dbReference type="PANTHER" id="PTHR10680">
    <property type="entry name" value="PEPTIDYL-GLYCINE ALPHA-AMIDATING MONOOXYGENASE"/>
    <property type="match status" value="1"/>
</dbReference>
<evidence type="ECO:0000256" key="3">
    <source>
        <dbReference type="ARBA" id="ARBA00023180"/>
    </source>
</evidence>
<protein>
    <recommendedName>
        <fullName evidence="7">6-bladed beta-propeller</fullName>
    </recommendedName>
</protein>
<name>A0A820RG73_9BILA</name>
<organism evidence="5 6">
    <name type="scientific">Adineta steineri</name>
    <dbReference type="NCBI Taxonomy" id="433720"/>
    <lineage>
        <taxon>Eukaryota</taxon>
        <taxon>Metazoa</taxon>
        <taxon>Spiralia</taxon>
        <taxon>Gnathifera</taxon>
        <taxon>Rotifera</taxon>
        <taxon>Eurotatoria</taxon>
        <taxon>Bdelloidea</taxon>
        <taxon>Adinetida</taxon>
        <taxon>Adinetidae</taxon>
        <taxon>Adineta</taxon>
    </lineage>
</organism>
<proteinExistence type="predicted"/>
<keyword evidence="1" id="KW-0732">Signal</keyword>
<keyword evidence="2" id="KW-0677">Repeat</keyword>
<evidence type="ECO:0000313" key="5">
    <source>
        <dbReference type="EMBL" id="CAF4438577.1"/>
    </source>
</evidence>
<gene>
    <name evidence="5" type="ORF">KXQ929_LOCUS53235</name>
</gene>
<comment type="caution">
    <text evidence="5">The sequence shown here is derived from an EMBL/GenBank/DDBJ whole genome shotgun (WGS) entry which is preliminary data.</text>
</comment>
<evidence type="ECO:0000256" key="4">
    <source>
        <dbReference type="PROSITE-ProRule" id="PRU00504"/>
    </source>
</evidence>
<feature type="non-terminal residue" evidence="5">
    <location>
        <position position="1"/>
    </location>
</feature>
<dbReference type="PANTHER" id="PTHR10680:SF14">
    <property type="entry name" value="PEPTIDYL-GLYCINE ALPHA-AMIDATING MONOOXYGENASE"/>
    <property type="match status" value="1"/>
</dbReference>
<dbReference type="EMBL" id="CAJOBB010029684">
    <property type="protein sequence ID" value="CAF4438577.1"/>
    <property type="molecule type" value="Genomic_DNA"/>
</dbReference>
<dbReference type="InterPro" id="IPR001258">
    <property type="entry name" value="NHL_repeat"/>
</dbReference>
<accession>A0A820RG73</accession>
<evidence type="ECO:0008006" key="7">
    <source>
        <dbReference type="Google" id="ProtNLM"/>
    </source>
</evidence>
<sequence length="96" mass="10483">GGNGQGNILRQLSAPQGVVLDDFGQIYIADYDNNRVVRWTEGEKEGSLVVGGNGDGKKSNQFSGPIGLLFDIEGNLYVADHGNHRIQKYEIDFDKS</sequence>
<dbReference type="Proteomes" id="UP000663868">
    <property type="component" value="Unassembled WGS sequence"/>
</dbReference>
<evidence type="ECO:0000313" key="6">
    <source>
        <dbReference type="Proteomes" id="UP000663868"/>
    </source>
</evidence>
<evidence type="ECO:0000256" key="2">
    <source>
        <dbReference type="ARBA" id="ARBA00022737"/>
    </source>
</evidence>
<dbReference type="Gene3D" id="2.120.10.30">
    <property type="entry name" value="TolB, C-terminal domain"/>
    <property type="match status" value="1"/>
</dbReference>
<dbReference type="AlphaFoldDB" id="A0A820RG73"/>
<feature type="repeat" description="NHL" evidence="4">
    <location>
        <begin position="61"/>
        <end position="92"/>
    </location>
</feature>
<dbReference type="PROSITE" id="PS51125">
    <property type="entry name" value="NHL"/>
    <property type="match status" value="1"/>
</dbReference>
<dbReference type="Pfam" id="PF01436">
    <property type="entry name" value="NHL"/>
    <property type="match status" value="2"/>
</dbReference>
<dbReference type="SUPFAM" id="SSF101898">
    <property type="entry name" value="NHL repeat"/>
    <property type="match status" value="1"/>
</dbReference>
<evidence type="ECO:0000256" key="1">
    <source>
        <dbReference type="ARBA" id="ARBA00022729"/>
    </source>
</evidence>
<reference evidence="5" key="1">
    <citation type="submission" date="2021-02" db="EMBL/GenBank/DDBJ databases">
        <authorList>
            <person name="Nowell W R."/>
        </authorList>
    </citation>
    <scope>NUCLEOTIDE SEQUENCE</scope>
</reference>
<dbReference type="InterPro" id="IPR011042">
    <property type="entry name" value="6-blade_b-propeller_TolB-like"/>
</dbReference>
<keyword evidence="3" id="KW-0325">Glycoprotein</keyword>